<protein>
    <submittedName>
        <fullName evidence="2">Uncharacterized protein</fullName>
    </submittedName>
</protein>
<organism evidence="2">
    <name type="scientific">viral metagenome</name>
    <dbReference type="NCBI Taxonomy" id="1070528"/>
    <lineage>
        <taxon>unclassified sequences</taxon>
        <taxon>metagenomes</taxon>
        <taxon>organismal metagenomes</taxon>
    </lineage>
</organism>
<reference evidence="2" key="1">
    <citation type="journal article" date="2020" name="Nature">
        <title>Giant virus diversity and host interactions through global metagenomics.</title>
        <authorList>
            <person name="Schulz F."/>
            <person name="Roux S."/>
            <person name="Paez-Espino D."/>
            <person name="Jungbluth S."/>
            <person name="Walsh D.A."/>
            <person name="Denef V.J."/>
            <person name="McMahon K.D."/>
            <person name="Konstantinidis K.T."/>
            <person name="Eloe-Fadrosh E.A."/>
            <person name="Kyrpides N.C."/>
            <person name="Woyke T."/>
        </authorList>
    </citation>
    <scope>NUCLEOTIDE SEQUENCE</scope>
    <source>
        <strain evidence="2">GVMAG-S-ERX555907-102</strain>
    </source>
</reference>
<proteinExistence type="predicted"/>
<name>A0A6C0KWQ5_9ZZZZ</name>
<sequence length="73" mass="8654">MCVFGNISKSQKPSKFENWLSENGYYYIKTKDNRPCFKSKLTQNLNQKFNDERRESNSSNHANISIHSFKFAR</sequence>
<dbReference type="AlphaFoldDB" id="A0A6C0KWQ5"/>
<dbReference type="EMBL" id="MN741006">
    <property type="protein sequence ID" value="QHU22412.1"/>
    <property type="molecule type" value="Genomic_DNA"/>
</dbReference>
<feature type="region of interest" description="Disordered" evidence="1">
    <location>
        <begin position="51"/>
        <end position="73"/>
    </location>
</feature>
<evidence type="ECO:0000313" key="2">
    <source>
        <dbReference type="EMBL" id="QHU22412.1"/>
    </source>
</evidence>
<accession>A0A6C0KWQ5</accession>
<evidence type="ECO:0000256" key="1">
    <source>
        <dbReference type="SAM" id="MobiDB-lite"/>
    </source>
</evidence>
<feature type="compositionally biased region" description="Low complexity" evidence="1">
    <location>
        <begin position="57"/>
        <end position="73"/>
    </location>
</feature>